<proteinExistence type="inferred from homology"/>
<feature type="transmembrane region" description="Helical" evidence="12">
    <location>
        <begin position="248"/>
        <end position="272"/>
    </location>
</feature>
<dbReference type="PANTHER" id="PTHR43394:SF1">
    <property type="entry name" value="ATP-BINDING CASSETTE SUB-FAMILY B MEMBER 10, MITOCHONDRIAL"/>
    <property type="match status" value="1"/>
</dbReference>
<dbReference type="GO" id="GO:0016887">
    <property type="term" value="F:ATP hydrolysis activity"/>
    <property type="evidence" value="ECO:0007669"/>
    <property type="project" value="InterPro"/>
</dbReference>
<keyword evidence="2" id="KW-0813">Transport</keyword>
<dbReference type="InterPro" id="IPR003593">
    <property type="entry name" value="AAA+_ATPase"/>
</dbReference>
<dbReference type="AlphaFoldDB" id="A0A4R5KHX1"/>
<comment type="subcellular location">
    <subcellularLocation>
        <location evidence="1">Cell inner membrane</location>
        <topology evidence="1">Multi-pass membrane protein</topology>
    </subcellularLocation>
</comment>
<name>A0A4R5KHX1_9MICC</name>
<dbReference type="SUPFAM" id="SSF90123">
    <property type="entry name" value="ABC transporter transmembrane region"/>
    <property type="match status" value="1"/>
</dbReference>
<keyword evidence="5 12" id="KW-0812">Transmembrane</keyword>
<dbReference type="PROSITE" id="PS50929">
    <property type="entry name" value="ABC_TM1F"/>
    <property type="match status" value="1"/>
</dbReference>
<dbReference type="OrthoDB" id="9806127at2"/>
<organism evidence="15 16">
    <name type="scientific">Arthrobacter terricola</name>
    <dbReference type="NCBI Taxonomy" id="2547396"/>
    <lineage>
        <taxon>Bacteria</taxon>
        <taxon>Bacillati</taxon>
        <taxon>Actinomycetota</taxon>
        <taxon>Actinomycetes</taxon>
        <taxon>Micrococcales</taxon>
        <taxon>Micrococcaceae</taxon>
        <taxon>Arthrobacter</taxon>
    </lineage>
</organism>
<evidence type="ECO:0000256" key="1">
    <source>
        <dbReference type="ARBA" id="ARBA00004429"/>
    </source>
</evidence>
<dbReference type="InterPro" id="IPR011527">
    <property type="entry name" value="ABC1_TM_dom"/>
</dbReference>
<dbReference type="Gene3D" id="3.40.50.300">
    <property type="entry name" value="P-loop containing nucleotide triphosphate hydrolases"/>
    <property type="match status" value="1"/>
</dbReference>
<feature type="domain" description="ABC transporter" evidence="13">
    <location>
        <begin position="343"/>
        <end position="576"/>
    </location>
</feature>
<feature type="domain" description="ABC transmembrane type-1" evidence="14">
    <location>
        <begin position="26"/>
        <end position="309"/>
    </location>
</feature>
<keyword evidence="9 12" id="KW-0472">Membrane</keyword>
<feature type="transmembrane region" description="Helical" evidence="12">
    <location>
        <begin position="21"/>
        <end position="42"/>
    </location>
</feature>
<keyword evidence="4" id="KW-0997">Cell inner membrane</keyword>
<keyword evidence="6" id="KW-0547">Nucleotide-binding</keyword>
<dbReference type="FunFam" id="3.40.50.300:FF:000221">
    <property type="entry name" value="Multidrug ABC transporter ATP-binding protein"/>
    <property type="match status" value="1"/>
</dbReference>
<dbReference type="Pfam" id="PF00005">
    <property type="entry name" value="ABC_tran"/>
    <property type="match status" value="1"/>
</dbReference>
<dbReference type="EMBL" id="SMRU01000017">
    <property type="protein sequence ID" value="TDF93997.1"/>
    <property type="molecule type" value="Genomic_DNA"/>
</dbReference>
<dbReference type="Proteomes" id="UP000295511">
    <property type="component" value="Unassembled WGS sequence"/>
</dbReference>
<dbReference type="InterPro" id="IPR003439">
    <property type="entry name" value="ABC_transporter-like_ATP-bd"/>
</dbReference>
<comment type="caution">
    <text evidence="15">The sequence shown here is derived from an EMBL/GenBank/DDBJ whole genome shotgun (WGS) entry which is preliminary data.</text>
</comment>
<accession>A0A4R5KHX1</accession>
<evidence type="ECO:0000256" key="7">
    <source>
        <dbReference type="ARBA" id="ARBA00022840"/>
    </source>
</evidence>
<reference evidence="15 16" key="1">
    <citation type="submission" date="2019-03" db="EMBL/GenBank/DDBJ databases">
        <title>Whole genome sequence of Arthrobacter sp JH1-1.</title>
        <authorList>
            <person name="Trinh H.N."/>
        </authorList>
    </citation>
    <scope>NUCLEOTIDE SEQUENCE [LARGE SCALE GENOMIC DNA]</scope>
    <source>
        <strain evidence="15 16">JH1-1</strain>
    </source>
</reference>
<evidence type="ECO:0000256" key="12">
    <source>
        <dbReference type="SAM" id="Phobius"/>
    </source>
</evidence>
<keyword evidence="3" id="KW-1003">Cell membrane</keyword>
<feature type="region of interest" description="Disordered" evidence="11">
    <location>
        <begin position="590"/>
        <end position="609"/>
    </location>
</feature>
<dbReference type="RefSeq" id="WP_133205088.1">
    <property type="nucleotide sequence ID" value="NZ_SMRU01000017.1"/>
</dbReference>
<feature type="transmembrane region" description="Helical" evidence="12">
    <location>
        <begin position="284"/>
        <end position="308"/>
    </location>
</feature>
<evidence type="ECO:0000256" key="9">
    <source>
        <dbReference type="ARBA" id="ARBA00023136"/>
    </source>
</evidence>
<evidence type="ECO:0000259" key="13">
    <source>
        <dbReference type="PROSITE" id="PS50893"/>
    </source>
</evidence>
<evidence type="ECO:0000256" key="11">
    <source>
        <dbReference type="SAM" id="MobiDB-lite"/>
    </source>
</evidence>
<evidence type="ECO:0000256" key="2">
    <source>
        <dbReference type="ARBA" id="ARBA00022448"/>
    </source>
</evidence>
<evidence type="ECO:0000256" key="8">
    <source>
        <dbReference type="ARBA" id="ARBA00022989"/>
    </source>
</evidence>
<dbReference type="SMART" id="SM00382">
    <property type="entry name" value="AAA"/>
    <property type="match status" value="1"/>
</dbReference>
<keyword evidence="8 12" id="KW-1133">Transmembrane helix</keyword>
<evidence type="ECO:0000256" key="4">
    <source>
        <dbReference type="ARBA" id="ARBA00022519"/>
    </source>
</evidence>
<dbReference type="PROSITE" id="PS00211">
    <property type="entry name" value="ABC_TRANSPORTER_1"/>
    <property type="match status" value="1"/>
</dbReference>
<gene>
    <name evidence="15" type="ORF">E1809_15250</name>
</gene>
<feature type="transmembrane region" description="Helical" evidence="12">
    <location>
        <begin position="137"/>
        <end position="160"/>
    </location>
</feature>
<evidence type="ECO:0000313" key="16">
    <source>
        <dbReference type="Proteomes" id="UP000295511"/>
    </source>
</evidence>
<protein>
    <submittedName>
        <fullName evidence="15">ABC transporter ATP-binding protein</fullName>
    </submittedName>
</protein>
<evidence type="ECO:0000313" key="15">
    <source>
        <dbReference type="EMBL" id="TDF93997.1"/>
    </source>
</evidence>
<keyword evidence="7 15" id="KW-0067">ATP-binding</keyword>
<comment type="similarity">
    <text evidence="10">Belongs to the ABC transporter superfamily. Siderophore-Fe(3+) uptake transporter (SIUT) (TC 3.A.1.21) family.</text>
</comment>
<dbReference type="InterPro" id="IPR017871">
    <property type="entry name" value="ABC_transporter-like_CS"/>
</dbReference>
<dbReference type="CDD" id="cd18543">
    <property type="entry name" value="ABC_6TM_Rv0194_D1_like"/>
    <property type="match status" value="1"/>
</dbReference>
<dbReference type="GO" id="GO:0005524">
    <property type="term" value="F:ATP binding"/>
    <property type="evidence" value="ECO:0007669"/>
    <property type="project" value="UniProtKB-KW"/>
</dbReference>
<dbReference type="SUPFAM" id="SSF52540">
    <property type="entry name" value="P-loop containing nucleoside triphosphate hydrolases"/>
    <property type="match status" value="1"/>
</dbReference>
<dbReference type="GO" id="GO:0015421">
    <property type="term" value="F:ABC-type oligopeptide transporter activity"/>
    <property type="evidence" value="ECO:0007669"/>
    <property type="project" value="TreeGrafter"/>
</dbReference>
<evidence type="ECO:0000256" key="3">
    <source>
        <dbReference type="ARBA" id="ARBA00022475"/>
    </source>
</evidence>
<evidence type="ECO:0000259" key="14">
    <source>
        <dbReference type="PROSITE" id="PS50929"/>
    </source>
</evidence>
<dbReference type="PROSITE" id="PS50893">
    <property type="entry name" value="ABC_TRANSPORTER_2"/>
    <property type="match status" value="1"/>
</dbReference>
<evidence type="ECO:0000256" key="10">
    <source>
        <dbReference type="ARBA" id="ARBA00023455"/>
    </source>
</evidence>
<feature type="transmembrane region" description="Helical" evidence="12">
    <location>
        <begin position="62"/>
        <end position="83"/>
    </location>
</feature>
<evidence type="ECO:0000256" key="6">
    <source>
        <dbReference type="ARBA" id="ARBA00022741"/>
    </source>
</evidence>
<dbReference type="Pfam" id="PF00664">
    <property type="entry name" value="ABC_membrane"/>
    <property type="match status" value="1"/>
</dbReference>
<dbReference type="GO" id="GO:0005886">
    <property type="term" value="C:plasma membrane"/>
    <property type="evidence" value="ECO:0007669"/>
    <property type="project" value="UniProtKB-SubCell"/>
</dbReference>
<keyword evidence="16" id="KW-1185">Reference proteome</keyword>
<evidence type="ECO:0000256" key="5">
    <source>
        <dbReference type="ARBA" id="ARBA00022692"/>
    </source>
</evidence>
<sequence length="609" mass="65373">MAKQTSFFTSIRRLYPHVRPILPRLFMGLLSALLASIMALAVPQVLRILINGSLHPGGPSSAVWAAAGVVLLLGIAEAGLVALRRQFVINPATTVEAKMRVSLYGHLQDLTVAFHDRWGSGQLLSRAMTDLNFLRRWMAFGAIMLVVTTLTVVIGVVVMFTMSWQLALIFLAAAVPIMINSFRFRRRFSLVTRLSQDQAGDLATTVEESVHGIRVLKAFGRSREALENFNEQAEGLRRTEIAKAKHQATFTLVVTLLPELALGVGLVAGVLLVSAGELSVGSLVAFFATAAVVAAPVEVSGALVAMALTAKTALDRHFEVMDIPNAITSPEQPKSPAELRGALSFKGAAFAFDDGAGLLHDINLDIEPGETMALVGITGSGKSALLQLVPRLYDVSDGSVSIDGVDVRDFNIEELRTAVAIAFEDTTLFSSSVRDNVLLGAPDTSEAALDEALDVAQAHFAYSLPDGVETLIGEEGLSLSGGQRQRIALARAIAAKPKVLVLDDPLSALDVNTEELVEARLRDVLRDTTTLIVAHRPSTVALADRVALLEHGRITAVGTHTDLLASNAHYRYVIASLDAAPKDLDSELDELEHELESEQRLNQAGEARR</sequence>
<dbReference type="Gene3D" id="1.20.1560.10">
    <property type="entry name" value="ABC transporter type 1, transmembrane domain"/>
    <property type="match status" value="1"/>
</dbReference>
<dbReference type="InterPro" id="IPR039421">
    <property type="entry name" value="Type_1_exporter"/>
</dbReference>
<feature type="transmembrane region" description="Helical" evidence="12">
    <location>
        <begin position="166"/>
        <end position="184"/>
    </location>
</feature>
<dbReference type="PANTHER" id="PTHR43394">
    <property type="entry name" value="ATP-DEPENDENT PERMEASE MDL1, MITOCHONDRIAL"/>
    <property type="match status" value="1"/>
</dbReference>
<dbReference type="InterPro" id="IPR036640">
    <property type="entry name" value="ABC1_TM_sf"/>
</dbReference>
<dbReference type="InterPro" id="IPR027417">
    <property type="entry name" value="P-loop_NTPase"/>
</dbReference>